<evidence type="ECO:0000256" key="6">
    <source>
        <dbReference type="ARBA" id="ARBA00022779"/>
    </source>
</evidence>
<evidence type="ECO:0000259" key="10">
    <source>
        <dbReference type="Pfam" id="PF01618"/>
    </source>
</evidence>
<evidence type="ECO:0000313" key="11">
    <source>
        <dbReference type="EMBL" id="XBS20455.1"/>
    </source>
</evidence>
<dbReference type="AlphaFoldDB" id="A0AAU7NTV9"/>
<evidence type="ECO:0000256" key="7">
    <source>
        <dbReference type="ARBA" id="ARBA00022989"/>
    </source>
</evidence>
<dbReference type="Proteomes" id="UP001225378">
    <property type="component" value="Chromosome"/>
</dbReference>
<reference evidence="11 12" key="1">
    <citation type="journal article" date="2024" name="Microbiology">
        <title>Methylomarinum rosea sp. nov., a novel halophilic methanotrophic bacterium from the hypersaline Lake Elton.</title>
        <authorList>
            <person name="Suleimanov R.Z."/>
            <person name="Oshkin I.Y."/>
            <person name="Danilova O.V."/>
            <person name="Suzina N.E."/>
            <person name="Dedysh S.N."/>
        </authorList>
    </citation>
    <scope>NUCLEOTIDE SEQUENCE [LARGE SCALE GENOMIC DNA]</scope>
    <source>
        <strain evidence="11 12">Ch1-1</strain>
    </source>
</reference>
<dbReference type="GO" id="GO:0006935">
    <property type="term" value="P:chemotaxis"/>
    <property type="evidence" value="ECO:0007669"/>
    <property type="project" value="InterPro"/>
</dbReference>
<comment type="similarity">
    <text evidence="2">Belongs to the MotA family.</text>
</comment>
<evidence type="ECO:0000256" key="1">
    <source>
        <dbReference type="ARBA" id="ARBA00004651"/>
    </source>
</evidence>
<feature type="transmembrane region" description="Helical" evidence="9">
    <location>
        <begin position="46"/>
        <end position="67"/>
    </location>
</feature>
<feature type="transmembrane region" description="Helical" evidence="9">
    <location>
        <begin position="160"/>
        <end position="184"/>
    </location>
</feature>
<evidence type="ECO:0000256" key="5">
    <source>
        <dbReference type="ARBA" id="ARBA00022692"/>
    </source>
</evidence>
<feature type="domain" description="MotA/TolQ/ExbB proton channel" evidence="10">
    <location>
        <begin position="117"/>
        <end position="237"/>
    </location>
</feature>
<dbReference type="GO" id="GO:0071978">
    <property type="term" value="P:bacterial-type flagellum-dependent swarming motility"/>
    <property type="evidence" value="ECO:0007669"/>
    <property type="project" value="InterPro"/>
</dbReference>
<keyword evidence="7 9" id="KW-1133">Transmembrane helix</keyword>
<protein>
    <submittedName>
        <fullName evidence="11">MotA/TolQ/ExbB proton channel family protein</fullName>
    </submittedName>
</protein>
<evidence type="ECO:0000256" key="8">
    <source>
        <dbReference type="ARBA" id="ARBA00023136"/>
    </source>
</evidence>
<feature type="transmembrane region" description="Helical" evidence="9">
    <location>
        <begin position="196"/>
        <end position="218"/>
    </location>
</feature>
<keyword evidence="3" id="KW-0813">Transport</keyword>
<feature type="transmembrane region" description="Helical" evidence="9">
    <location>
        <begin position="21"/>
        <end position="40"/>
    </location>
</feature>
<dbReference type="InterPro" id="IPR000540">
    <property type="entry name" value="Flag_MotA_CS"/>
</dbReference>
<dbReference type="PANTHER" id="PTHR30433">
    <property type="entry name" value="CHEMOTAXIS PROTEIN MOTA"/>
    <property type="match status" value="1"/>
</dbReference>
<keyword evidence="5 9" id="KW-0812">Transmembrane</keyword>
<proteinExistence type="inferred from homology"/>
<dbReference type="InterPro" id="IPR002898">
    <property type="entry name" value="MotA_ExbB_proton_chnl"/>
</dbReference>
<comment type="subcellular location">
    <subcellularLocation>
        <location evidence="1">Cell membrane</location>
        <topology evidence="1">Multi-pass membrane protein</topology>
    </subcellularLocation>
</comment>
<dbReference type="GO" id="GO:0005886">
    <property type="term" value="C:plasma membrane"/>
    <property type="evidence" value="ECO:0007669"/>
    <property type="project" value="UniProtKB-SubCell"/>
</dbReference>
<evidence type="ECO:0000256" key="2">
    <source>
        <dbReference type="ARBA" id="ARBA00008038"/>
    </source>
</evidence>
<keyword evidence="4" id="KW-1003">Cell membrane</keyword>
<evidence type="ECO:0000256" key="3">
    <source>
        <dbReference type="ARBA" id="ARBA00022448"/>
    </source>
</evidence>
<accession>A0AAU7NTV9</accession>
<evidence type="ECO:0000313" key="12">
    <source>
        <dbReference type="Proteomes" id="UP001225378"/>
    </source>
</evidence>
<dbReference type="InterPro" id="IPR047055">
    <property type="entry name" value="MotA-like"/>
</dbReference>
<name>A0AAU7NTV9_9GAMM</name>
<sequence length="279" mass="31435">MKNSKWLSQSVAKQPAINYSTTIGILLSLALLIFIIAYAANDPDTFINFPGLTIVLGGTLAAAFLSYPLRDIKQAIKSIKRVFFYDSLNPQREADEIIAVAKMWFQHDTAAIENVIDNINNPYLKTSFQLIVDNTPVEDILALLKWRISRLRAKERAESSIFHSMASFAPAFGMLGTLVGLINMLQIIEIKDISSITANMAVALTTTFYGLMLANLMFNPIAIKLERRTEQRIMLMSMLMEGITLIAERRNPSFIRETLSSFIVHYEDELQDSGKPQHR</sequence>
<dbReference type="PANTHER" id="PTHR30433:SF2">
    <property type="entry name" value="MOTILITY PROTEIN A"/>
    <property type="match status" value="1"/>
</dbReference>
<gene>
    <name evidence="11" type="ORF">Q9L42_019230</name>
</gene>
<keyword evidence="12" id="KW-1185">Reference proteome</keyword>
<evidence type="ECO:0000256" key="9">
    <source>
        <dbReference type="SAM" id="Phobius"/>
    </source>
</evidence>
<organism evidence="11 12">
    <name type="scientific">Methylomarinum roseum</name>
    <dbReference type="NCBI Taxonomy" id="3067653"/>
    <lineage>
        <taxon>Bacteria</taxon>
        <taxon>Pseudomonadati</taxon>
        <taxon>Pseudomonadota</taxon>
        <taxon>Gammaproteobacteria</taxon>
        <taxon>Methylococcales</taxon>
        <taxon>Methylococcaceae</taxon>
        <taxon>Methylomarinum</taxon>
    </lineage>
</organism>
<evidence type="ECO:0000256" key="4">
    <source>
        <dbReference type="ARBA" id="ARBA00022475"/>
    </source>
</evidence>
<keyword evidence="8 9" id="KW-0472">Membrane</keyword>
<dbReference type="PROSITE" id="PS01307">
    <property type="entry name" value="MOTA"/>
    <property type="match status" value="1"/>
</dbReference>
<dbReference type="RefSeq" id="WP_349431637.1">
    <property type="nucleotide sequence ID" value="NZ_CP157743.1"/>
</dbReference>
<dbReference type="KEGG" id="mech:Q9L42_019230"/>
<keyword evidence="6" id="KW-0283">Flagellar rotation</keyword>
<dbReference type="EMBL" id="CP157743">
    <property type="protein sequence ID" value="XBS20455.1"/>
    <property type="molecule type" value="Genomic_DNA"/>
</dbReference>
<dbReference type="Pfam" id="PF01618">
    <property type="entry name" value="MotA_ExbB"/>
    <property type="match status" value="1"/>
</dbReference>